<dbReference type="GO" id="GO:0043565">
    <property type="term" value="F:sequence-specific DNA binding"/>
    <property type="evidence" value="ECO:0007669"/>
    <property type="project" value="InterPro"/>
</dbReference>
<dbReference type="RefSeq" id="WP_073316459.1">
    <property type="nucleotide sequence ID" value="NZ_FQYP01000005.1"/>
</dbReference>
<evidence type="ECO:0000313" key="6">
    <source>
        <dbReference type="Proteomes" id="UP000184432"/>
    </source>
</evidence>
<name>A0A1M6GG38_9FLAO</name>
<dbReference type="OrthoDB" id="4480133at2"/>
<dbReference type="Proteomes" id="UP000184432">
    <property type="component" value="Unassembled WGS sequence"/>
</dbReference>
<dbReference type="GO" id="GO:0003700">
    <property type="term" value="F:DNA-binding transcription factor activity"/>
    <property type="evidence" value="ECO:0007669"/>
    <property type="project" value="InterPro"/>
</dbReference>
<dbReference type="STRING" id="570521.SAMN04488508_105263"/>
<dbReference type="Pfam" id="PF12833">
    <property type="entry name" value="HTH_18"/>
    <property type="match status" value="1"/>
</dbReference>
<dbReference type="PROSITE" id="PS01124">
    <property type="entry name" value="HTH_ARAC_FAMILY_2"/>
    <property type="match status" value="1"/>
</dbReference>
<dbReference type="PANTHER" id="PTHR46796:SF6">
    <property type="entry name" value="ARAC SUBFAMILY"/>
    <property type="match status" value="1"/>
</dbReference>
<evidence type="ECO:0000313" key="5">
    <source>
        <dbReference type="EMBL" id="SHJ08934.1"/>
    </source>
</evidence>
<accession>A0A1M6GG38</accession>
<evidence type="ECO:0000256" key="2">
    <source>
        <dbReference type="ARBA" id="ARBA00023125"/>
    </source>
</evidence>
<dbReference type="AlphaFoldDB" id="A0A1M6GG38"/>
<feature type="domain" description="HTH araC/xylS-type" evidence="4">
    <location>
        <begin position="177"/>
        <end position="275"/>
    </location>
</feature>
<evidence type="ECO:0000256" key="1">
    <source>
        <dbReference type="ARBA" id="ARBA00023015"/>
    </source>
</evidence>
<dbReference type="SUPFAM" id="SSF46689">
    <property type="entry name" value="Homeodomain-like"/>
    <property type="match status" value="2"/>
</dbReference>
<dbReference type="InterPro" id="IPR018060">
    <property type="entry name" value="HTH_AraC"/>
</dbReference>
<sequence>MGNHYIKFIYCNELQIAASCEDRVGDVMSTYLPSTILFFTQLGTLHLKIGSDEFLIPKNNFGLIRKHHTVQLRKTWSTEEQFAKTYGFVLTNDFIKKVIDHIELPKPISNSNLCFLEVPNTDQLQEIMDSLIQHIDNGENLNTSYVEQQTRKALQALILANKDIGIIFKEFSQNEKANLEELILNNYLYNVPLKVLAEQSGRSLSTFNRDFKVIFNETPHKWILNKRLEHAKHLMEHDQMKPSAVFLQCGFEDLSHFSRTFKKKFEISPSVFYKNCFQEM</sequence>
<evidence type="ECO:0000256" key="3">
    <source>
        <dbReference type="ARBA" id="ARBA00023163"/>
    </source>
</evidence>
<proteinExistence type="predicted"/>
<keyword evidence="1" id="KW-0805">Transcription regulation</keyword>
<gene>
    <name evidence="5" type="ORF">SAMN04488508_105263</name>
</gene>
<dbReference type="InterPro" id="IPR050204">
    <property type="entry name" value="AraC_XylS_family_regulators"/>
</dbReference>
<reference evidence="6" key="1">
    <citation type="submission" date="2016-11" db="EMBL/GenBank/DDBJ databases">
        <authorList>
            <person name="Varghese N."/>
            <person name="Submissions S."/>
        </authorList>
    </citation>
    <scope>NUCLEOTIDE SEQUENCE [LARGE SCALE GENOMIC DNA]</scope>
    <source>
        <strain evidence="6">DSM 22623</strain>
    </source>
</reference>
<keyword evidence="6" id="KW-1185">Reference proteome</keyword>
<dbReference type="SMART" id="SM00342">
    <property type="entry name" value="HTH_ARAC"/>
    <property type="match status" value="1"/>
</dbReference>
<organism evidence="5 6">
    <name type="scientific">Aquimarina spongiae</name>
    <dbReference type="NCBI Taxonomy" id="570521"/>
    <lineage>
        <taxon>Bacteria</taxon>
        <taxon>Pseudomonadati</taxon>
        <taxon>Bacteroidota</taxon>
        <taxon>Flavobacteriia</taxon>
        <taxon>Flavobacteriales</taxon>
        <taxon>Flavobacteriaceae</taxon>
        <taxon>Aquimarina</taxon>
    </lineage>
</organism>
<evidence type="ECO:0000259" key="4">
    <source>
        <dbReference type="PROSITE" id="PS01124"/>
    </source>
</evidence>
<protein>
    <submittedName>
        <fullName evidence="5">AraC-type DNA-binding protein</fullName>
    </submittedName>
</protein>
<dbReference type="InterPro" id="IPR009057">
    <property type="entry name" value="Homeodomain-like_sf"/>
</dbReference>
<keyword evidence="3" id="KW-0804">Transcription</keyword>
<keyword evidence="2 5" id="KW-0238">DNA-binding</keyword>
<dbReference type="Gene3D" id="1.10.10.60">
    <property type="entry name" value="Homeodomain-like"/>
    <property type="match status" value="2"/>
</dbReference>
<dbReference type="EMBL" id="FQYP01000005">
    <property type="protein sequence ID" value="SHJ08934.1"/>
    <property type="molecule type" value="Genomic_DNA"/>
</dbReference>
<dbReference type="PANTHER" id="PTHR46796">
    <property type="entry name" value="HTH-TYPE TRANSCRIPTIONAL ACTIVATOR RHAS-RELATED"/>
    <property type="match status" value="1"/>
</dbReference>